<evidence type="ECO:0000256" key="1">
    <source>
        <dbReference type="SAM" id="MobiDB-lite"/>
    </source>
</evidence>
<feature type="transmembrane region" description="Helical" evidence="2">
    <location>
        <begin position="79"/>
        <end position="97"/>
    </location>
</feature>
<evidence type="ECO:0000256" key="2">
    <source>
        <dbReference type="SAM" id="Phobius"/>
    </source>
</evidence>
<feature type="transmembrane region" description="Helical" evidence="2">
    <location>
        <begin position="220"/>
        <end position="239"/>
    </location>
</feature>
<evidence type="ECO:0008006" key="5">
    <source>
        <dbReference type="Google" id="ProtNLM"/>
    </source>
</evidence>
<accession>A0ABS4LTP5</accession>
<keyword evidence="2" id="KW-1133">Transmembrane helix</keyword>
<feature type="transmembrane region" description="Helical" evidence="2">
    <location>
        <begin position="104"/>
        <end position="125"/>
    </location>
</feature>
<feature type="transmembrane region" description="Helical" evidence="2">
    <location>
        <begin position="251"/>
        <end position="275"/>
    </location>
</feature>
<protein>
    <recommendedName>
        <fullName evidence="5">DUF998 domain-containing protein</fullName>
    </recommendedName>
</protein>
<feature type="transmembrane region" description="Helical" evidence="2">
    <location>
        <begin position="137"/>
        <end position="157"/>
    </location>
</feature>
<keyword evidence="4" id="KW-1185">Reference proteome</keyword>
<dbReference type="Proteomes" id="UP001519309">
    <property type="component" value="Unassembled WGS sequence"/>
</dbReference>
<evidence type="ECO:0000313" key="4">
    <source>
        <dbReference type="Proteomes" id="UP001519309"/>
    </source>
</evidence>
<dbReference type="RefSeq" id="WP_159399842.1">
    <property type="nucleotide sequence ID" value="NZ_CP016279.1"/>
</dbReference>
<feature type="compositionally biased region" description="Gly residues" evidence="1">
    <location>
        <begin position="1"/>
        <end position="10"/>
    </location>
</feature>
<comment type="caution">
    <text evidence="3">The sequence shown here is derived from an EMBL/GenBank/DDBJ whole genome shotgun (WGS) entry which is preliminary data.</text>
</comment>
<evidence type="ECO:0000313" key="3">
    <source>
        <dbReference type="EMBL" id="MBP2050787.1"/>
    </source>
</evidence>
<dbReference type="EMBL" id="JAGGLP010000007">
    <property type="protein sequence ID" value="MBP2050787.1"/>
    <property type="molecule type" value="Genomic_DNA"/>
</dbReference>
<sequence length="277" mass="27468">MPQAAGGAGAPPGTPAPGDASRTGGAGGKGLARGEAEASAVAACVTAILTALFGSWGTWSAPLGEALPGFPLPWGVTAGPPLLLVSLAGVLVGWAGAPSFARTWAHTAGALTAATALLALPHASLDADGLWATLSEAAHAGLFGVLAGWAPALAALTVTRRRAPRPTGLAPYVWTTAVAALGPLLYFGVSTALSSSARPSPCTATGCITPHAQLLFTGEVALRLMLPAWAAAIAVLAVARRTGRIRNLRGVWQVLLALCVAGLTVLCAPGLVFGADV</sequence>
<feature type="region of interest" description="Disordered" evidence="1">
    <location>
        <begin position="1"/>
        <end position="31"/>
    </location>
</feature>
<reference evidence="3 4" key="1">
    <citation type="submission" date="2021-03" db="EMBL/GenBank/DDBJ databases">
        <title>Genomic Encyclopedia of Type Strains, Phase IV (KMG-IV): sequencing the most valuable type-strain genomes for metagenomic binning, comparative biology and taxonomic classification.</title>
        <authorList>
            <person name="Goeker M."/>
        </authorList>
    </citation>
    <scope>NUCLEOTIDE SEQUENCE [LARGE SCALE GENOMIC DNA]</scope>
    <source>
        <strain evidence="3 4">DSM 40499</strain>
    </source>
</reference>
<proteinExistence type="predicted"/>
<organism evidence="3 4">
    <name type="scientific">Streptomyces griseochromogenes</name>
    <dbReference type="NCBI Taxonomy" id="68214"/>
    <lineage>
        <taxon>Bacteria</taxon>
        <taxon>Bacillati</taxon>
        <taxon>Actinomycetota</taxon>
        <taxon>Actinomycetes</taxon>
        <taxon>Kitasatosporales</taxon>
        <taxon>Streptomycetaceae</taxon>
        <taxon>Streptomyces</taxon>
    </lineage>
</organism>
<keyword evidence="2" id="KW-0472">Membrane</keyword>
<gene>
    <name evidence="3" type="ORF">J2Z21_003737</name>
</gene>
<feature type="transmembrane region" description="Helical" evidence="2">
    <location>
        <begin position="38"/>
        <end position="59"/>
    </location>
</feature>
<name>A0ABS4LTP5_9ACTN</name>
<feature type="transmembrane region" description="Helical" evidence="2">
    <location>
        <begin position="169"/>
        <end position="189"/>
    </location>
</feature>
<keyword evidence="2" id="KW-0812">Transmembrane</keyword>